<feature type="domain" description="PAC" evidence="10">
    <location>
        <begin position="1"/>
        <end position="19"/>
    </location>
</feature>
<dbReference type="PANTHER" id="PTHR45339:SF1">
    <property type="entry name" value="HYBRID SIGNAL TRANSDUCTION HISTIDINE KINASE J"/>
    <property type="match status" value="1"/>
</dbReference>
<comment type="catalytic activity">
    <reaction evidence="1">
        <text>ATP + protein L-histidine = ADP + protein N-phospho-L-histidine.</text>
        <dbReference type="EC" id="2.7.13.3"/>
    </reaction>
</comment>
<dbReference type="SMART" id="SM00388">
    <property type="entry name" value="HisKA"/>
    <property type="match status" value="1"/>
</dbReference>
<dbReference type="GO" id="GO:0005524">
    <property type="term" value="F:ATP binding"/>
    <property type="evidence" value="ECO:0007669"/>
    <property type="project" value="UniProtKB-KW"/>
</dbReference>
<dbReference type="InterPro" id="IPR003661">
    <property type="entry name" value="HisK_dim/P_dom"/>
</dbReference>
<evidence type="ECO:0000313" key="12">
    <source>
        <dbReference type="Proteomes" id="UP000680067"/>
    </source>
</evidence>
<keyword evidence="12" id="KW-1185">Reference proteome</keyword>
<gene>
    <name evidence="11" type="ORF">KDM89_20315</name>
</gene>
<dbReference type="AlphaFoldDB" id="A0A941I715"/>
<evidence type="ECO:0000256" key="9">
    <source>
        <dbReference type="SAM" id="Coils"/>
    </source>
</evidence>
<keyword evidence="3" id="KW-0597">Phosphoprotein</keyword>
<evidence type="ECO:0000256" key="8">
    <source>
        <dbReference type="ARBA" id="ARBA00023012"/>
    </source>
</evidence>
<feature type="coiled-coil region" evidence="9">
    <location>
        <begin position="22"/>
        <end position="49"/>
    </location>
</feature>
<dbReference type="CDD" id="cd00082">
    <property type="entry name" value="HisKA"/>
    <property type="match status" value="1"/>
</dbReference>
<proteinExistence type="predicted"/>
<dbReference type="EC" id="2.7.13.3" evidence="2"/>
<comment type="caution">
    <text evidence="11">The sequence shown here is derived from an EMBL/GenBank/DDBJ whole genome shotgun (WGS) entry which is preliminary data.</text>
</comment>
<feature type="non-terminal residue" evidence="11">
    <location>
        <position position="125"/>
    </location>
</feature>
<dbReference type="Proteomes" id="UP000680067">
    <property type="component" value="Unassembled WGS sequence"/>
</dbReference>
<sequence length="125" mass="14263">VWVVMDITERKRLETQLQESMAEQLRLRTLQMQAELKEAERARIHAEEATAAKSMFLANMSHEIRTPMNAIIGMAHLALRTALDDKQRDYVEKIHHAGMSLLGIVNDILDFSKVEAGKLSIEHID</sequence>
<dbReference type="PANTHER" id="PTHR45339">
    <property type="entry name" value="HYBRID SIGNAL TRANSDUCTION HISTIDINE KINASE J"/>
    <property type="match status" value="1"/>
</dbReference>
<dbReference type="RefSeq" id="WP_329604714.1">
    <property type="nucleotide sequence ID" value="NZ_JAGSPN010000259.1"/>
</dbReference>
<dbReference type="Pfam" id="PF00512">
    <property type="entry name" value="HisKA"/>
    <property type="match status" value="1"/>
</dbReference>
<keyword evidence="8" id="KW-0902">Two-component regulatory system</keyword>
<keyword evidence="9" id="KW-0175">Coiled coil</keyword>
<dbReference type="EMBL" id="JAGSPN010000259">
    <property type="protein sequence ID" value="MBR7784482.1"/>
    <property type="molecule type" value="Genomic_DNA"/>
</dbReference>
<evidence type="ECO:0000256" key="6">
    <source>
        <dbReference type="ARBA" id="ARBA00022777"/>
    </source>
</evidence>
<evidence type="ECO:0000256" key="2">
    <source>
        <dbReference type="ARBA" id="ARBA00012438"/>
    </source>
</evidence>
<dbReference type="InterPro" id="IPR000700">
    <property type="entry name" value="PAS-assoc_C"/>
</dbReference>
<evidence type="ECO:0000313" key="11">
    <source>
        <dbReference type="EMBL" id="MBR7784482.1"/>
    </source>
</evidence>
<evidence type="ECO:0000256" key="3">
    <source>
        <dbReference type="ARBA" id="ARBA00022553"/>
    </source>
</evidence>
<evidence type="ECO:0000256" key="1">
    <source>
        <dbReference type="ARBA" id="ARBA00000085"/>
    </source>
</evidence>
<keyword evidence="7" id="KW-0067">ATP-binding</keyword>
<evidence type="ECO:0000256" key="7">
    <source>
        <dbReference type="ARBA" id="ARBA00022840"/>
    </source>
</evidence>
<dbReference type="PROSITE" id="PS50113">
    <property type="entry name" value="PAC"/>
    <property type="match status" value="1"/>
</dbReference>
<feature type="non-terminal residue" evidence="11">
    <location>
        <position position="1"/>
    </location>
</feature>
<reference evidence="11" key="1">
    <citation type="submission" date="2021-04" db="EMBL/GenBank/DDBJ databases">
        <title>novel species isolated from subtropical streams in China.</title>
        <authorList>
            <person name="Lu H."/>
        </authorList>
    </citation>
    <scope>NUCLEOTIDE SEQUENCE</scope>
    <source>
        <strain evidence="11">LFS511W</strain>
    </source>
</reference>
<organism evidence="11 12">
    <name type="scientific">Undibacterium luofuense</name>
    <dbReference type="NCBI Taxonomy" id="2828733"/>
    <lineage>
        <taxon>Bacteria</taxon>
        <taxon>Pseudomonadati</taxon>
        <taxon>Pseudomonadota</taxon>
        <taxon>Betaproteobacteria</taxon>
        <taxon>Burkholderiales</taxon>
        <taxon>Oxalobacteraceae</taxon>
        <taxon>Undibacterium</taxon>
    </lineage>
</organism>
<dbReference type="Gene3D" id="1.10.287.130">
    <property type="match status" value="1"/>
</dbReference>
<keyword evidence="6 11" id="KW-0418">Kinase</keyword>
<accession>A0A941I715</accession>
<evidence type="ECO:0000256" key="4">
    <source>
        <dbReference type="ARBA" id="ARBA00022679"/>
    </source>
</evidence>
<dbReference type="SUPFAM" id="SSF47384">
    <property type="entry name" value="Homodimeric domain of signal transducing histidine kinase"/>
    <property type="match status" value="1"/>
</dbReference>
<dbReference type="GO" id="GO:0000155">
    <property type="term" value="F:phosphorelay sensor kinase activity"/>
    <property type="evidence" value="ECO:0007669"/>
    <property type="project" value="InterPro"/>
</dbReference>
<dbReference type="FunFam" id="1.10.287.130:FF:000002">
    <property type="entry name" value="Two-component osmosensing histidine kinase"/>
    <property type="match status" value="1"/>
</dbReference>
<name>A0A941I715_9BURK</name>
<evidence type="ECO:0000256" key="5">
    <source>
        <dbReference type="ARBA" id="ARBA00022741"/>
    </source>
</evidence>
<dbReference type="InterPro" id="IPR036097">
    <property type="entry name" value="HisK_dim/P_sf"/>
</dbReference>
<keyword evidence="4" id="KW-0808">Transferase</keyword>
<evidence type="ECO:0000259" key="10">
    <source>
        <dbReference type="PROSITE" id="PS50113"/>
    </source>
</evidence>
<protein>
    <recommendedName>
        <fullName evidence="2">histidine kinase</fullName>
        <ecNumber evidence="2">2.7.13.3</ecNumber>
    </recommendedName>
</protein>
<keyword evidence="5" id="KW-0547">Nucleotide-binding</keyword>